<dbReference type="SUPFAM" id="SSF140490">
    <property type="entry name" value="Nqo1C-terminal domain-like"/>
    <property type="match status" value="1"/>
</dbReference>
<keyword evidence="3" id="KW-0479">Metal-binding</keyword>
<dbReference type="SUPFAM" id="SSF142019">
    <property type="entry name" value="Nqo1 FMN-binding domain-like"/>
    <property type="match status" value="1"/>
</dbReference>
<evidence type="ECO:0000256" key="2">
    <source>
        <dbReference type="ARBA" id="ARBA00022485"/>
    </source>
</evidence>
<dbReference type="InterPro" id="IPR011538">
    <property type="entry name" value="Nuo51_FMN-bd"/>
</dbReference>
<dbReference type="InterPro" id="IPR001949">
    <property type="entry name" value="NADH-UbQ_OxRdtase_51kDa_CS"/>
</dbReference>
<dbReference type="CDD" id="cd03063">
    <property type="entry name" value="TRX_Fd_FDH_beta"/>
    <property type="match status" value="1"/>
</dbReference>
<accession>A0ABW1J8E1</accession>
<dbReference type="Gene3D" id="6.10.250.1450">
    <property type="match status" value="1"/>
</dbReference>
<dbReference type="PROSITE" id="PS00644">
    <property type="entry name" value="COMPLEX1_51K_1"/>
    <property type="match status" value="1"/>
</dbReference>
<comment type="caution">
    <text evidence="8">The sequence shown here is derived from an EMBL/GenBank/DDBJ whole genome shotgun (WGS) entry which is preliminary data.</text>
</comment>
<dbReference type="InterPro" id="IPR019575">
    <property type="entry name" value="Nuop51_4Fe4S-bd"/>
</dbReference>
<keyword evidence="2" id="KW-0004">4Fe-4S</keyword>
<dbReference type="SUPFAM" id="SSF142984">
    <property type="entry name" value="Nqo1 middle domain-like"/>
    <property type="match status" value="1"/>
</dbReference>
<dbReference type="SMART" id="SM00928">
    <property type="entry name" value="NADH_4Fe-4S"/>
    <property type="match status" value="1"/>
</dbReference>
<evidence type="ECO:0000256" key="5">
    <source>
        <dbReference type="ARBA" id="ARBA00023014"/>
    </source>
</evidence>
<feature type="domain" description="NADH-ubiquinone oxidoreductase 51kDa subunit iron-sulphur binding" evidence="7">
    <location>
        <begin position="438"/>
        <end position="483"/>
    </location>
</feature>
<dbReference type="Gene3D" id="3.40.50.11540">
    <property type="entry name" value="NADH-ubiquinone oxidoreductase 51kDa subunit"/>
    <property type="match status" value="1"/>
</dbReference>
<dbReference type="InterPro" id="IPR037225">
    <property type="entry name" value="Nuo51_FMN-bd_sf"/>
</dbReference>
<comment type="similarity">
    <text evidence="1">Belongs to the complex I 51 kDa subunit family.</text>
</comment>
<dbReference type="RefSeq" id="WP_379587934.1">
    <property type="nucleotide sequence ID" value="NZ_JBHSQW010000044.1"/>
</dbReference>
<feature type="region of interest" description="Disordered" evidence="6">
    <location>
        <begin position="1"/>
        <end position="20"/>
    </location>
</feature>
<dbReference type="PROSITE" id="PS00645">
    <property type="entry name" value="COMPLEX1_51K_2"/>
    <property type="match status" value="1"/>
</dbReference>
<protein>
    <submittedName>
        <fullName evidence="8">Formate dehydrogenase beta subunit</fullName>
    </submittedName>
</protein>
<dbReference type="Gene3D" id="3.10.20.600">
    <property type="match status" value="1"/>
</dbReference>
<dbReference type="InterPro" id="IPR037207">
    <property type="entry name" value="Nuop51_4Fe4S-bd_sf"/>
</dbReference>
<dbReference type="Pfam" id="PF01512">
    <property type="entry name" value="Complex1_51K"/>
    <property type="match status" value="1"/>
</dbReference>
<dbReference type="Gene3D" id="1.20.1440.230">
    <property type="entry name" value="NADH-ubiquinone oxidoreductase 51kDa subunit, iron-sulphur binding domain"/>
    <property type="match status" value="1"/>
</dbReference>
<keyword evidence="4" id="KW-0408">Iron</keyword>
<gene>
    <name evidence="8" type="ORF">ACFQE5_22755</name>
</gene>
<evidence type="ECO:0000313" key="9">
    <source>
        <dbReference type="Proteomes" id="UP001596302"/>
    </source>
</evidence>
<sequence>MSERASGSSARHAPPRVYVPGDSAARSVGADLVAERIAVVTAAAGRPVQVVRTGSRGMLWLEPLIEVETPHGRVGYGPAAPEDVDGLVAAGLPDGAPHDLGIGLVEDLPWMRRQQRLTFARVGIVDPRSADDHLAHGGTAGLRAALAMSPAEVVEQVVESGLRGRGGAGFPTGIKWRTVLGAQADQKFVCCNADEGDSGTFADRMLMEGDPFLLIEGMTIAAHAVGATEGYVYIRSEYPDAVATMAAAIEAARRRGWLGERILGSPLAFDLHVRVGAGAYICGEETSMLESLEGKRGTVRPKPPIPALAGLFGKPTIVNNVLSLATVPTILSGGAGAYAALGTGRSRGTSVFQLGGNVRRGGIVETAFGITLGELVESFGDGTASGRPVRAVQVGGPLGAYLPVERFDLPMDYEAFAEAGAMLGHGGVVVFDDTVDMTAMARFAMEFCAEESCGKCTPCRVGAVRGVETIDRIRRGEDRAANLELLEDLCEVMTEGSLCAMGGLTPMPVRSALRHFAKDFGVEAAG</sequence>
<keyword evidence="5" id="KW-0411">Iron-sulfur</keyword>
<evidence type="ECO:0000313" key="8">
    <source>
        <dbReference type="EMBL" id="MFC5997036.1"/>
    </source>
</evidence>
<proteinExistence type="inferred from homology"/>
<dbReference type="PANTHER" id="PTHR43578:SF3">
    <property type="entry name" value="NADH-QUINONE OXIDOREDUCTASE SUBUNIT F"/>
    <property type="match status" value="1"/>
</dbReference>
<dbReference type="PANTHER" id="PTHR43578">
    <property type="entry name" value="NADH-QUINONE OXIDOREDUCTASE SUBUNIT F"/>
    <property type="match status" value="1"/>
</dbReference>
<evidence type="ECO:0000256" key="1">
    <source>
        <dbReference type="ARBA" id="ARBA00007523"/>
    </source>
</evidence>
<dbReference type="Proteomes" id="UP001596302">
    <property type="component" value="Unassembled WGS sequence"/>
</dbReference>
<dbReference type="EMBL" id="JBHSQW010000044">
    <property type="protein sequence ID" value="MFC5997036.1"/>
    <property type="molecule type" value="Genomic_DNA"/>
</dbReference>
<dbReference type="Pfam" id="PF10589">
    <property type="entry name" value="NADH_4Fe-4S"/>
    <property type="match status" value="1"/>
</dbReference>
<reference evidence="9" key="1">
    <citation type="journal article" date="2019" name="Int. J. Syst. Evol. Microbiol.">
        <title>The Global Catalogue of Microorganisms (GCM) 10K type strain sequencing project: providing services to taxonomists for standard genome sequencing and annotation.</title>
        <authorList>
            <consortium name="The Broad Institute Genomics Platform"/>
            <consortium name="The Broad Institute Genome Sequencing Center for Infectious Disease"/>
            <person name="Wu L."/>
            <person name="Ma J."/>
        </authorList>
    </citation>
    <scope>NUCLEOTIDE SEQUENCE [LARGE SCALE GENOMIC DNA]</scope>
    <source>
        <strain evidence="9">CCM 8391</strain>
    </source>
</reference>
<evidence type="ECO:0000256" key="4">
    <source>
        <dbReference type="ARBA" id="ARBA00023004"/>
    </source>
</evidence>
<keyword evidence="9" id="KW-1185">Reference proteome</keyword>
<evidence type="ECO:0000256" key="6">
    <source>
        <dbReference type="SAM" id="MobiDB-lite"/>
    </source>
</evidence>
<organism evidence="8 9">
    <name type="scientific">Pseudonocardia hispaniensis</name>
    <dbReference type="NCBI Taxonomy" id="904933"/>
    <lineage>
        <taxon>Bacteria</taxon>
        <taxon>Bacillati</taxon>
        <taxon>Actinomycetota</taxon>
        <taxon>Actinomycetes</taxon>
        <taxon>Pseudonocardiales</taxon>
        <taxon>Pseudonocardiaceae</taxon>
        <taxon>Pseudonocardia</taxon>
    </lineage>
</organism>
<name>A0ABW1J8E1_9PSEU</name>
<evidence type="ECO:0000259" key="7">
    <source>
        <dbReference type="SMART" id="SM00928"/>
    </source>
</evidence>
<evidence type="ECO:0000256" key="3">
    <source>
        <dbReference type="ARBA" id="ARBA00022723"/>
    </source>
</evidence>